<feature type="transmembrane region" description="Helical" evidence="1">
    <location>
        <begin position="107"/>
        <end position="124"/>
    </location>
</feature>
<keyword evidence="3" id="KW-1185">Reference proteome</keyword>
<evidence type="ECO:0000313" key="2">
    <source>
        <dbReference type="EMBL" id="CAL1366361.1"/>
    </source>
</evidence>
<reference evidence="2 3" key="1">
    <citation type="submission" date="2024-04" db="EMBL/GenBank/DDBJ databases">
        <authorList>
            <person name="Fracassetti M."/>
        </authorList>
    </citation>
    <scope>NUCLEOTIDE SEQUENCE [LARGE SCALE GENOMIC DNA]</scope>
</reference>
<dbReference type="Proteomes" id="UP001497516">
    <property type="component" value="Chromosome 2"/>
</dbReference>
<gene>
    <name evidence="2" type="ORF">LTRI10_LOCUS10598</name>
</gene>
<name>A0AAV2D4D1_9ROSI</name>
<keyword evidence="1" id="KW-1133">Transmembrane helix</keyword>
<dbReference type="EMBL" id="OZ034815">
    <property type="protein sequence ID" value="CAL1366361.1"/>
    <property type="molecule type" value="Genomic_DNA"/>
</dbReference>
<keyword evidence="1" id="KW-0812">Transmembrane</keyword>
<sequence>MGGVESTCIFGLDLNVPLTINGDAEQTDPAVKEALNADLCMVDVLPVLDVEEALNEDHPERHDNTENVQCGLDVENNDKFVRHSGHRVDVDDGVDCSYGGRVYLCRYYFFFICTVLLLVQILLCQ</sequence>
<organism evidence="2 3">
    <name type="scientific">Linum trigynum</name>
    <dbReference type="NCBI Taxonomy" id="586398"/>
    <lineage>
        <taxon>Eukaryota</taxon>
        <taxon>Viridiplantae</taxon>
        <taxon>Streptophyta</taxon>
        <taxon>Embryophyta</taxon>
        <taxon>Tracheophyta</taxon>
        <taxon>Spermatophyta</taxon>
        <taxon>Magnoliopsida</taxon>
        <taxon>eudicotyledons</taxon>
        <taxon>Gunneridae</taxon>
        <taxon>Pentapetalae</taxon>
        <taxon>rosids</taxon>
        <taxon>fabids</taxon>
        <taxon>Malpighiales</taxon>
        <taxon>Linaceae</taxon>
        <taxon>Linum</taxon>
    </lineage>
</organism>
<evidence type="ECO:0000256" key="1">
    <source>
        <dbReference type="SAM" id="Phobius"/>
    </source>
</evidence>
<protein>
    <submittedName>
        <fullName evidence="2">Uncharacterized protein</fullName>
    </submittedName>
</protein>
<proteinExistence type="predicted"/>
<keyword evidence="1" id="KW-0472">Membrane</keyword>
<dbReference type="AlphaFoldDB" id="A0AAV2D4D1"/>
<evidence type="ECO:0000313" key="3">
    <source>
        <dbReference type="Proteomes" id="UP001497516"/>
    </source>
</evidence>
<accession>A0AAV2D4D1</accession>